<dbReference type="InterPro" id="IPR007940">
    <property type="entry name" value="SH3BP5"/>
</dbReference>
<dbReference type="Proteomes" id="UP000183832">
    <property type="component" value="Unassembled WGS sequence"/>
</dbReference>
<evidence type="ECO:0000256" key="2">
    <source>
        <dbReference type="ARBA" id="ARBA00023054"/>
    </source>
</evidence>
<organism evidence="5 6">
    <name type="scientific">Clunio marinus</name>
    <dbReference type="NCBI Taxonomy" id="568069"/>
    <lineage>
        <taxon>Eukaryota</taxon>
        <taxon>Metazoa</taxon>
        <taxon>Ecdysozoa</taxon>
        <taxon>Arthropoda</taxon>
        <taxon>Hexapoda</taxon>
        <taxon>Insecta</taxon>
        <taxon>Pterygota</taxon>
        <taxon>Neoptera</taxon>
        <taxon>Endopterygota</taxon>
        <taxon>Diptera</taxon>
        <taxon>Nematocera</taxon>
        <taxon>Chironomoidea</taxon>
        <taxon>Chironomidae</taxon>
        <taxon>Clunio</taxon>
    </lineage>
</organism>
<keyword evidence="2 3" id="KW-0175">Coiled coil</keyword>
<dbReference type="PANTHER" id="PTHR19423:SF1">
    <property type="entry name" value="SH3 DOMAIN-BINDING PROTEIN 5"/>
    <property type="match status" value="1"/>
</dbReference>
<dbReference type="OrthoDB" id="446789at2759"/>
<feature type="region of interest" description="Disordered" evidence="4">
    <location>
        <begin position="266"/>
        <end position="287"/>
    </location>
</feature>
<reference evidence="5 6" key="1">
    <citation type="submission" date="2015-04" db="EMBL/GenBank/DDBJ databases">
        <authorList>
            <person name="Syromyatnikov M.Y."/>
            <person name="Popov V.N."/>
        </authorList>
    </citation>
    <scope>NUCLEOTIDE SEQUENCE [LARGE SCALE GENOMIC DNA]</scope>
</reference>
<accession>A0A1J1HMC5</accession>
<feature type="coiled-coil region" evidence="3">
    <location>
        <begin position="182"/>
        <end position="216"/>
    </location>
</feature>
<evidence type="ECO:0000313" key="5">
    <source>
        <dbReference type="EMBL" id="CRK89207.1"/>
    </source>
</evidence>
<evidence type="ECO:0000256" key="3">
    <source>
        <dbReference type="SAM" id="Coils"/>
    </source>
</evidence>
<name>A0A1J1HMC5_9DIPT</name>
<dbReference type="Pfam" id="PF05276">
    <property type="entry name" value="SH3BP5"/>
    <property type="match status" value="1"/>
</dbReference>
<dbReference type="GO" id="GO:0035556">
    <property type="term" value="P:intracellular signal transduction"/>
    <property type="evidence" value="ECO:0007669"/>
    <property type="project" value="InterPro"/>
</dbReference>
<dbReference type="STRING" id="568069.A0A1J1HMC5"/>
<dbReference type="GO" id="GO:0004860">
    <property type="term" value="F:protein kinase inhibitor activity"/>
    <property type="evidence" value="ECO:0007669"/>
    <property type="project" value="TreeGrafter"/>
</dbReference>
<dbReference type="GO" id="GO:0005737">
    <property type="term" value="C:cytoplasm"/>
    <property type="evidence" value="ECO:0007669"/>
    <property type="project" value="TreeGrafter"/>
</dbReference>
<dbReference type="AlphaFoldDB" id="A0A1J1HMC5"/>
<feature type="region of interest" description="Disordered" evidence="4">
    <location>
        <begin position="299"/>
        <end position="318"/>
    </location>
</feature>
<evidence type="ECO:0000256" key="1">
    <source>
        <dbReference type="ARBA" id="ARBA00007796"/>
    </source>
</evidence>
<protein>
    <submittedName>
        <fullName evidence="5">CLUMA_CG002967, isoform A</fullName>
    </submittedName>
</protein>
<evidence type="ECO:0000256" key="4">
    <source>
        <dbReference type="SAM" id="MobiDB-lite"/>
    </source>
</evidence>
<sequence length="415" mass="46919">MDIEEPLDPRIQIELENLNSCTDDINKLEIELEEANATFRILLNESTRRLKLSAKKLGNSIEKSRPYYEALEKARVAQIECQKAAVKFQRANEIHAAAKETVALAEERFMSNSHEWQFDNAWQEMLNHATLKVMDAEKQKADSGADHQEKTQIFHAAESKVQLLEQKFKSSIGKSRPYFEEKQICQDQLNTQKERIQQLQSLLQSAKSNYASSLKNLELISESIHKARGDFEAPPAGIREPGVGAESHEIAAEQQNLDFNLDDVELESRSHSRSASQSRPSEVNENDLEALRKKVKSLAVRPIEGGDGKQDEQESWESELNATVDKLDHLMLLREKKQNFCPEPVSLPQSPDHAIEQNPIKQLKKIDPLPLAIVSLQTLPTSSNASPLNSKIFSGTTTINCDNLIHKKKRKLSLQ</sequence>
<evidence type="ECO:0000313" key="6">
    <source>
        <dbReference type="Proteomes" id="UP000183832"/>
    </source>
</evidence>
<gene>
    <name evidence="5" type="ORF">CLUMA_CG002967</name>
</gene>
<feature type="coiled-coil region" evidence="3">
    <location>
        <begin position="11"/>
        <end position="45"/>
    </location>
</feature>
<dbReference type="PANTHER" id="PTHR19423">
    <property type="entry name" value="SH3 DOMAIN-BINDING PROTEIN 5"/>
    <property type="match status" value="1"/>
</dbReference>
<comment type="similarity">
    <text evidence="1">Belongs to the SH3BP5 family.</text>
</comment>
<proteinExistence type="inferred from homology"/>
<dbReference type="EMBL" id="CVRI01000011">
    <property type="protein sequence ID" value="CRK89207.1"/>
    <property type="molecule type" value="Genomic_DNA"/>
</dbReference>
<keyword evidence="6" id="KW-1185">Reference proteome</keyword>